<dbReference type="InterPro" id="IPR052020">
    <property type="entry name" value="Cyclic_di-GMP/3'3'-cGAMP_PDE"/>
</dbReference>
<comment type="caution">
    <text evidence="5">The sequence shown here is derived from an EMBL/GenBank/DDBJ whole genome shotgun (WGS) entry which is preliminary data.</text>
</comment>
<keyword evidence="2" id="KW-0175">Coiled coil</keyword>
<feature type="domain" description="Response regulatory" evidence="3">
    <location>
        <begin position="16"/>
        <end position="130"/>
    </location>
</feature>
<evidence type="ECO:0000313" key="6">
    <source>
        <dbReference type="Proteomes" id="UP001620597"/>
    </source>
</evidence>
<accession>A0ABW8NN98</accession>
<evidence type="ECO:0000256" key="2">
    <source>
        <dbReference type="SAM" id="Coils"/>
    </source>
</evidence>
<keyword evidence="1" id="KW-0597">Phosphoprotein</keyword>
<evidence type="ECO:0000259" key="4">
    <source>
        <dbReference type="PROSITE" id="PS51832"/>
    </source>
</evidence>
<dbReference type="InterPro" id="IPR011006">
    <property type="entry name" value="CheY-like_superfamily"/>
</dbReference>
<gene>
    <name evidence="5" type="ORF">WG929_18830</name>
</gene>
<dbReference type="Gene3D" id="1.10.3210.10">
    <property type="entry name" value="Hypothetical protein af1432"/>
    <property type="match status" value="1"/>
</dbReference>
<dbReference type="CDD" id="cd17569">
    <property type="entry name" value="REC_HupR-like"/>
    <property type="match status" value="1"/>
</dbReference>
<dbReference type="RefSeq" id="WP_416207322.1">
    <property type="nucleotide sequence ID" value="NZ_JBBKTX010000031.1"/>
</dbReference>
<dbReference type="PROSITE" id="PS50110">
    <property type="entry name" value="RESPONSE_REGULATORY"/>
    <property type="match status" value="1"/>
</dbReference>
<dbReference type="Gene3D" id="3.40.50.2300">
    <property type="match status" value="1"/>
</dbReference>
<feature type="domain" description="HD-GYP" evidence="4">
    <location>
        <begin position="185"/>
        <end position="382"/>
    </location>
</feature>
<protein>
    <submittedName>
        <fullName evidence="5">HD domain-containing phosphohydrolase</fullName>
    </submittedName>
</protein>
<dbReference type="Pfam" id="PF00072">
    <property type="entry name" value="Response_reg"/>
    <property type="match status" value="1"/>
</dbReference>
<feature type="coiled-coil region" evidence="2">
    <location>
        <begin position="132"/>
        <end position="177"/>
    </location>
</feature>
<keyword evidence="6" id="KW-1185">Reference proteome</keyword>
<dbReference type="PROSITE" id="PS51832">
    <property type="entry name" value="HD_GYP"/>
    <property type="match status" value="1"/>
</dbReference>
<evidence type="ECO:0000313" key="5">
    <source>
        <dbReference type="EMBL" id="MFK4754466.1"/>
    </source>
</evidence>
<dbReference type="CDD" id="cd00077">
    <property type="entry name" value="HDc"/>
    <property type="match status" value="1"/>
</dbReference>
<evidence type="ECO:0000259" key="3">
    <source>
        <dbReference type="PROSITE" id="PS50110"/>
    </source>
</evidence>
<dbReference type="Pfam" id="PF13487">
    <property type="entry name" value="HD_5"/>
    <property type="match status" value="1"/>
</dbReference>
<dbReference type="PANTHER" id="PTHR45228">
    <property type="entry name" value="CYCLIC DI-GMP PHOSPHODIESTERASE TM_0186-RELATED"/>
    <property type="match status" value="1"/>
</dbReference>
<sequence length="447" mass="50528">MFEECLAPEESVKVGRILLVDDEPAILQALKRLLCRQYEVMTADSGQQALDLLEQGAFDLLISDMRMPGLSGADLLKVCVERWPEMVRVLVTGYADMESTIRAVNEGNIYRYINKPWDNDQLCSVVADALQCKILQEKNEKLQARIKDQNEQLALFNRELEQQVEQKTDQAGTAEAKLEEAYRSLVQEFNSMVLLLVGMVEQRNGEEPGSSERLARLSKLFGEFAGLVGQPIQDLYYAALLKNIGKITLPDAVLIKSWTTMNRLEKKEYSRFPVNGQTTLMLLEPLQNSANIIRSHMELYNGKGFPDRLEGDAIPLESRILRIVTDYVDLQREHNFLGEKLNEDDTRTYMIKMAGLRYDRALIDLLMEVLEDFDEGVVPNMDRIPIAAAKQGTILAKSLISPAGVVLLSEGTLLTERHVSKLQALQRQFEGHQIMLQVRHPDSSGSE</sequence>
<proteinExistence type="predicted"/>
<dbReference type="InterPro" id="IPR037522">
    <property type="entry name" value="HD_GYP_dom"/>
</dbReference>
<feature type="modified residue" description="4-aspartylphosphate" evidence="1">
    <location>
        <position position="64"/>
    </location>
</feature>
<dbReference type="PANTHER" id="PTHR45228:SF8">
    <property type="entry name" value="TWO-COMPONENT RESPONSE REGULATOR-RELATED"/>
    <property type="match status" value="1"/>
</dbReference>
<reference evidence="5 6" key="1">
    <citation type="submission" date="2024-03" db="EMBL/GenBank/DDBJ databases">
        <title>High-quality draft genome sequence of Oceanobacter sp. wDCs-4.</title>
        <authorList>
            <person name="Dong C."/>
        </authorList>
    </citation>
    <scope>NUCLEOTIDE SEQUENCE [LARGE SCALE GENOMIC DNA]</scope>
    <source>
        <strain evidence="6">wDCs-4</strain>
    </source>
</reference>
<dbReference type="EMBL" id="JBBKTX010000031">
    <property type="protein sequence ID" value="MFK4754466.1"/>
    <property type="molecule type" value="Genomic_DNA"/>
</dbReference>
<dbReference type="Proteomes" id="UP001620597">
    <property type="component" value="Unassembled WGS sequence"/>
</dbReference>
<evidence type="ECO:0000256" key="1">
    <source>
        <dbReference type="PROSITE-ProRule" id="PRU00169"/>
    </source>
</evidence>
<organism evidence="5 6">
    <name type="scientific">Oceanobacter antarcticus</name>
    <dbReference type="NCBI Taxonomy" id="3133425"/>
    <lineage>
        <taxon>Bacteria</taxon>
        <taxon>Pseudomonadati</taxon>
        <taxon>Pseudomonadota</taxon>
        <taxon>Gammaproteobacteria</taxon>
        <taxon>Oceanospirillales</taxon>
        <taxon>Oceanospirillaceae</taxon>
        <taxon>Oceanobacter</taxon>
    </lineage>
</organism>
<dbReference type="InterPro" id="IPR003607">
    <property type="entry name" value="HD/PDEase_dom"/>
</dbReference>
<name>A0ABW8NN98_9GAMM</name>
<dbReference type="SUPFAM" id="SSF109604">
    <property type="entry name" value="HD-domain/PDEase-like"/>
    <property type="match status" value="1"/>
</dbReference>
<dbReference type="SUPFAM" id="SSF52172">
    <property type="entry name" value="CheY-like"/>
    <property type="match status" value="1"/>
</dbReference>
<dbReference type="SMART" id="SM00448">
    <property type="entry name" value="REC"/>
    <property type="match status" value="1"/>
</dbReference>
<dbReference type="InterPro" id="IPR001789">
    <property type="entry name" value="Sig_transdc_resp-reg_receiver"/>
</dbReference>